<organism evidence="6 7">
    <name type="scientific">Varroa destructor</name>
    <name type="common">Honeybee mite</name>
    <dbReference type="NCBI Taxonomy" id="109461"/>
    <lineage>
        <taxon>Eukaryota</taxon>
        <taxon>Metazoa</taxon>
        <taxon>Ecdysozoa</taxon>
        <taxon>Arthropoda</taxon>
        <taxon>Chelicerata</taxon>
        <taxon>Arachnida</taxon>
        <taxon>Acari</taxon>
        <taxon>Parasitiformes</taxon>
        <taxon>Mesostigmata</taxon>
        <taxon>Gamasina</taxon>
        <taxon>Dermanyssoidea</taxon>
        <taxon>Varroidae</taxon>
        <taxon>Varroa</taxon>
    </lineage>
</organism>
<dbReference type="RefSeq" id="XP_022649079.1">
    <property type="nucleotide sequence ID" value="XM_022793344.1"/>
</dbReference>
<dbReference type="InterPro" id="IPR036259">
    <property type="entry name" value="MFS_trans_sf"/>
</dbReference>
<dbReference type="AlphaFoldDB" id="A0A7M7JAH5"/>
<sequence>MAPRGALQALAERSGSDSDECMFDQTNLLQRRRMDITRFRRSSSTMSGQRLTVARTVNLCLSFFALGLCFVMPTATITDLQYRTSTSEDSIGNIYRARYGGYVVGCFAGGFLFNCYNRQFLLFLALLATAIGVLVMPFCRVLATLMACTCVTGVTMGLLDTGGNVWLLDLWGRKSAPFMQTMHFCFGLGALVAPLVAQPFVGSYNQIGARGLFNETRNLLPPMSPRFPGNPYGQKVKRDLTQIAHNVSTQQPLLNRNITRTTRLGFLNMNTSTTPPSATTTKLPPKKPLYANGEKQFDVWERPGPHAVTTTTNLTMNSMTSTTAANATTSINMNSTSTPVVLSAPTEATRANAVSQRYIMGKPETKTTPTSITNELASPPPPASVQATIGVTNCSFGNKGSTIEKTVTPSTNEISTSSTLSPAIASILPTGAASVPPSSTTPVGKSTAQLNGRVSPSEGAWRLNDSLKVLHQANEPERESTTKATSSTVPTQETVKVTAVLSEASFNTTKKHHSMKKVLPDNAEQVSWIEATKKKIQESDKFEIAYGILAAYVLVVSVIFLIFLCMNPREGRSKQEEELDDAHVAQASLMRLPLIILMCSFFFLYMGIEVAVGETLKPLLKRGPLVTGLITGEQLVYVFWGSFALARGVSIFISMKASYRTMLITDLLLCLSAALILVLGAQQSGLLVAGVIILATGMASIIPTLFIWLERCTQVTNRLSALLILSAAVGEMIIPELVSAFTRSSSPMALMYIILGVIFLCSVNFVALCYVTSVRGEKYLDKPDRSLYQLASLDDDIEHWNQGNGKNGQHQDGAVVKRNKNNSFFYNRLNSLDS</sequence>
<evidence type="ECO:0000313" key="7">
    <source>
        <dbReference type="Proteomes" id="UP000594260"/>
    </source>
</evidence>
<feature type="compositionally biased region" description="Polar residues" evidence="4">
    <location>
        <begin position="366"/>
        <end position="376"/>
    </location>
</feature>
<feature type="transmembrane region" description="Helical" evidence="5">
    <location>
        <begin position="748"/>
        <end position="771"/>
    </location>
</feature>
<feature type="transmembrane region" description="Helical" evidence="5">
    <location>
        <begin position="178"/>
        <end position="197"/>
    </location>
</feature>
<evidence type="ECO:0000256" key="4">
    <source>
        <dbReference type="SAM" id="MobiDB-lite"/>
    </source>
</evidence>
<reference evidence="6" key="1">
    <citation type="submission" date="2021-01" db="UniProtKB">
        <authorList>
            <consortium name="EnsemblMetazoa"/>
        </authorList>
    </citation>
    <scope>IDENTIFICATION</scope>
</reference>
<dbReference type="OMA" id="CTNPRET"/>
<feature type="transmembrane region" description="Helical" evidence="5">
    <location>
        <begin position="544"/>
        <end position="567"/>
    </location>
</feature>
<feature type="region of interest" description="Disordered" evidence="4">
    <location>
        <begin position="431"/>
        <end position="457"/>
    </location>
</feature>
<feature type="transmembrane region" description="Helical" evidence="5">
    <location>
        <begin position="144"/>
        <end position="166"/>
    </location>
</feature>
<feature type="transmembrane region" description="Helical" evidence="5">
    <location>
        <begin position="56"/>
        <end position="77"/>
    </location>
</feature>
<evidence type="ECO:0000256" key="3">
    <source>
        <dbReference type="ARBA" id="ARBA00023136"/>
    </source>
</evidence>
<proteinExistence type="predicted"/>
<feature type="transmembrane region" description="Helical" evidence="5">
    <location>
        <begin position="687"/>
        <end position="709"/>
    </location>
</feature>
<keyword evidence="1 5" id="KW-0812">Transmembrane</keyword>
<keyword evidence="2 5" id="KW-1133">Transmembrane helix</keyword>
<feature type="transmembrane region" description="Helical" evidence="5">
    <location>
        <begin position="120"/>
        <end position="138"/>
    </location>
</feature>
<name>A0A7M7JAH5_VARDE</name>
<dbReference type="GeneID" id="111245243"/>
<evidence type="ECO:0000256" key="1">
    <source>
        <dbReference type="ARBA" id="ARBA00022692"/>
    </source>
</evidence>
<dbReference type="EnsemblMetazoa" id="XM_022793344">
    <property type="protein sequence ID" value="XP_022649079"/>
    <property type="gene ID" value="LOC111245243"/>
</dbReference>
<evidence type="ECO:0000313" key="6">
    <source>
        <dbReference type="EnsemblMetazoa" id="XP_022649079"/>
    </source>
</evidence>
<keyword evidence="7" id="KW-1185">Reference proteome</keyword>
<dbReference type="PANTHER" id="PTHR23121:SF9">
    <property type="entry name" value="SODIUM-DEPENDENT GLUCOSE TRANSPORTER 1"/>
    <property type="match status" value="1"/>
</dbReference>
<feature type="region of interest" description="Disordered" evidence="4">
    <location>
        <begin position="268"/>
        <end position="289"/>
    </location>
</feature>
<feature type="transmembrane region" description="Helical" evidence="5">
    <location>
        <begin position="635"/>
        <end position="655"/>
    </location>
</feature>
<evidence type="ECO:0000256" key="5">
    <source>
        <dbReference type="SAM" id="Phobius"/>
    </source>
</evidence>
<dbReference type="Proteomes" id="UP000594260">
    <property type="component" value="Unplaced"/>
</dbReference>
<feature type="compositionally biased region" description="Polar residues" evidence="4">
    <location>
        <begin position="436"/>
        <end position="454"/>
    </location>
</feature>
<evidence type="ECO:0008006" key="8">
    <source>
        <dbReference type="Google" id="ProtNLM"/>
    </source>
</evidence>
<dbReference type="SUPFAM" id="SSF103473">
    <property type="entry name" value="MFS general substrate transporter"/>
    <property type="match status" value="2"/>
</dbReference>
<keyword evidence="3 5" id="KW-0472">Membrane</keyword>
<feature type="compositionally biased region" description="Low complexity" evidence="4">
    <location>
        <begin position="271"/>
        <end position="283"/>
    </location>
</feature>
<feature type="transmembrane region" description="Helical" evidence="5">
    <location>
        <begin position="662"/>
        <end position="681"/>
    </location>
</feature>
<feature type="transmembrane region" description="Helical" evidence="5">
    <location>
        <begin position="97"/>
        <end position="113"/>
    </location>
</feature>
<dbReference type="OrthoDB" id="6514150at2759"/>
<protein>
    <recommendedName>
        <fullName evidence="8">Sodium-dependent glucose transporter 1</fullName>
    </recommendedName>
</protein>
<feature type="region of interest" description="Disordered" evidence="4">
    <location>
        <begin position="363"/>
        <end position="384"/>
    </location>
</feature>
<dbReference type="InParanoid" id="A0A7M7JAH5"/>
<dbReference type="Gene3D" id="1.20.1250.20">
    <property type="entry name" value="MFS general substrate transporter like domains"/>
    <property type="match status" value="2"/>
</dbReference>
<accession>A0A7M7JAH5</accession>
<dbReference type="PANTHER" id="PTHR23121">
    <property type="entry name" value="SODIUM-DEPENDENT GLUCOSE TRANSPORTER 1"/>
    <property type="match status" value="1"/>
</dbReference>
<feature type="transmembrane region" description="Helical" evidence="5">
    <location>
        <begin position="588"/>
        <end position="608"/>
    </location>
</feature>
<feature type="transmembrane region" description="Helical" evidence="5">
    <location>
        <begin position="721"/>
        <end position="742"/>
    </location>
</feature>
<dbReference type="KEGG" id="vde:111245243"/>
<evidence type="ECO:0000256" key="2">
    <source>
        <dbReference type="ARBA" id="ARBA00022989"/>
    </source>
</evidence>